<evidence type="ECO:0000259" key="1">
    <source>
        <dbReference type="Pfam" id="PF01370"/>
    </source>
</evidence>
<reference evidence="2 3" key="1">
    <citation type="submission" date="2018-11" db="EMBL/GenBank/DDBJ databases">
        <title>Vibrio LJC006 sp. nov., isolated from seawater during the bloom of the enteromorpha.</title>
        <authorList>
            <person name="Liang J."/>
        </authorList>
    </citation>
    <scope>NUCLEOTIDE SEQUENCE [LARGE SCALE GENOMIC DNA]</scope>
    <source>
        <strain evidence="2 3">LJC006</strain>
    </source>
</reference>
<proteinExistence type="predicted"/>
<dbReference type="OrthoDB" id="751203at2"/>
<feature type="domain" description="NAD-dependent epimerase/dehydratase" evidence="1">
    <location>
        <begin position="4"/>
        <end position="183"/>
    </location>
</feature>
<dbReference type="RefSeq" id="WP_124938276.1">
    <property type="nucleotide sequence ID" value="NZ_RJVQ01000008.1"/>
</dbReference>
<dbReference type="InterPro" id="IPR036291">
    <property type="entry name" value="NAD(P)-bd_dom_sf"/>
</dbReference>
<organism evidence="2 3">
    <name type="scientific">Vibrio viridaestus</name>
    <dbReference type="NCBI Taxonomy" id="2487322"/>
    <lineage>
        <taxon>Bacteria</taxon>
        <taxon>Pseudomonadati</taxon>
        <taxon>Pseudomonadota</taxon>
        <taxon>Gammaproteobacteria</taxon>
        <taxon>Vibrionales</taxon>
        <taxon>Vibrionaceae</taxon>
        <taxon>Vibrio</taxon>
    </lineage>
</organism>
<dbReference type="InterPro" id="IPR001509">
    <property type="entry name" value="Epimerase_deHydtase"/>
</dbReference>
<name>A0A3N9TCL5_9VIBR</name>
<dbReference type="EMBL" id="RJVQ01000008">
    <property type="protein sequence ID" value="RQW61938.1"/>
    <property type="molecule type" value="Genomic_DNA"/>
</dbReference>
<comment type="caution">
    <text evidence="2">The sequence shown here is derived from an EMBL/GenBank/DDBJ whole genome shotgun (WGS) entry which is preliminary data.</text>
</comment>
<protein>
    <submittedName>
        <fullName evidence="2">NAD-dependent epimerase/dehydratase family protein</fullName>
    </submittedName>
</protein>
<dbReference type="SUPFAM" id="SSF51735">
    <property type="entry name" value="NAD(P)-binding Rossmann-fold domains"/>
    <property type="match status" value="1"/>
</dbReference>
<dbReference type="Gene3D" id="3.40.50.720">
    <property type="entry name" value="NAD(P)-binding Rossmann-like Domain"/>
    <property type="match status" value="1"/>
</dbReference>
<dbReference type="Proteomes" id="UP000281112">
    <property type="component" value="Unassembled WGS sequence"/>
</dbReference>
<dbReference type="Pfam" id="PF01370">
    <property type="entry name" value="Epimerase"/>
    <property type="match status" value="1"/>
</dbReference>
<dbReference type="AlphaFoldDB" id="A0A3N9TCL5"/>
<keyword evidence="3" id="KW-1185">Reference proteome</keyword>
<evidence type="ECO:0000313" key="3">
    <source>
        <dbReference type="Proteomes" id="UP000281112"/>
    </source>
</evidence>
<evidence type="ECO:0000313" key="2">
    <source>
        <dbReference type="EMBL" id="RQW61938.1"/>
    </source>
</evidence>
<gene>
    <name evidence="2" type="ORF">EES38_16340</name>
</gene>
<dbReference type="InterPro" id="IPR051604">
    <property type="entry name" value="Ergot_Alk_Oxidoreductase"/>
</dbReference>
<dbReference type="PANTHER" id="PTHR43162">
    <property type="match status" value="1"/>
</dbReference>
<dbReference type="PANTHER" id="PTHR43162:SF1">
    <property type="entry name" value="PRESTALK A DIFFERENTIATION PROTEIN A"/>
    <property type="match status" value="1"/>
</dbReference>
<sequence>MNVITVIGAGWLGSPLAAFLSKNHTVFASKTTPEGVNKLNESYPSVNGFLFKFDSDATHLQHVLNEQGSDCVIGCFPPGFRKGKGADYAKHWKNLVESCANTNVKKIIMISSTAVYPDSAEIMTEDMADIRIALNDETFSDKARILLEAEESVIRSGIDYCVLRMSGLIGPDRHPARFISKLRKVSTLAPANMVHQIDAIQSIVFSVAHVHNEVLNVTTPYTVSKAEFYRYAALSIEDHPVLPDIVDVPDKCIISDRLVNIGFNFRFNTTHEAVDGIEERL</sequence>
<accession>A0A3N9TCL5</accession>